<name>A0ABT6ZGJ0_9MICO</name>
<dbReference type="InterPro" id="IPR029016">
    <property type="entry name" value="GAF-like_dom_sf"/>
</dbReference>
<sequence>MSDSQTTETGTVGAIDRAVRILDELSTAPAGLDLATIAQAVGMSPSGAHRALKSLVIGGLVSQRERRGDYFLGPKILIWSQQMRDETALASISMPVLQQLNEETRESVYLSVVRDQRIWNICVLRGRGEIVVQTRPGAEQLFHSTGRGKLFLAYADRAVAKRIIAATGLPAVGPATITVESDLWVEVDRARAQGYATSREESFAGGAGVAFPILDQSGSLMATVGASIPLQRFESLGETYFIDQVRAAADRIMASWALESESPLA</sequence>
<reference evidence="6 7" key="1">
    <citation type="submission" date="2023-05" db="EMBL/GenBank/DDBJ databases">
        <title>Microbacterium dauci sp.nov., Isolated from Carrot Rhizosphere Soil.</title>
        <authorList>
            <person name="Xiao Z."/>
            <person name="Zheng J."/>
        </authorList>
    </citation>
    <scope>NUCLEOTIDE SEQUENCE [LARGE SCALE GENOMIC DNA]</scope>
    <source>
        <strain evidence="6 7">LX3-4</strain>
    </source>
</reference>
<dbReference type="SUPFAM" id="SSF46785">
    <property type="entry name" value="Winged helix' DNA-binding domain"/>
    <property type="match status" value="1"/>
</dbReference>
<evidence type="ECO:0000259" key="5">
    <source>
        <dbReference type="PROSITE" id="PS51078"/>
    </source>
</evidence>
<dbReference type="Gene3D" id="1.10.10.10">
    <property type="entry name" value="Winged helix-like DNA-binding domain superfamily/Winged helix DNA-binding domain"/>
    <property type="match status" value="1"/>
</dbReference>
<dbReference type="PANTHER" id="PTHR30136:SF35">
    <property type="entry name" value="HTH-TYPE TRANSCRIPTIONAL REGULATOR RV1719"/>
    <property type="match status" value="1"/>
</dbReference>
<evidence type="ECO:0000313" key="6">
    <source>
        <dbReference type="EMBL" id="MDJ1115096.1"/>
    </source>
</evidence>
<dbReference type="PROSITE" id="PS51078">
    <property type="entry name" value="ICLR_ED"/>
    <property type="match status" value="1"/>
</dbReference>
<proteinExistence type="predicted"/>
<protein>
    <submittedName>
        <fullName evidence="6">IclR family transcriptional regulator</fullName>
    </submittedName>
</protein>
<dbReference type="Gene3D" id="3.30.450.40">
    <property type="match status" value="1"/>
</dbReference>
<dbReference type="SUPFAM" id="SSF55781">
    <property type="entry name" value="GAF domain-like"/>
    <property type="match status" value="1"/>
</dbReference>
<keyword evidence="3" id="KW-0804">Transcription</keyword>
<dbReference type="EMBL" id="JASJND010000007">
    <property type="protein sequence ID" value="MDJ1115096.1"/>
    <property type="molecule type" value="Genomic_DNA"/>
</dbReference>
<keyword evidence="2" id="KW-0238">DNA-binding</keyword>
<feature type="domain" description="IclR-ED" evidence="5">
    <location>
        <begin position="75"/>
        <end position="258"/>
    </location>
</feature>
<organism evidence="6 7">
    <name type="scientific">Microbacterium dauci</name>
    <dbReference type="NCBI Taxonomy" id="3048008"/>
    <lineage>
        <taxon>Bacteria</taxon>
        <taxon>Bacillati</taxon>
        <taxon>Actinomycetota</taxon>
        <taxon>Actinomycetes</taxon>
        <taxon>Micrococcales</taxon>
        <taxon>Microbacteriaceae</taxon>
        <taxon>Microbacterium</taxon>
    </lineage>
</organism>
<keyword evidence="1" id="KW-0805">Transcription regulation</keyword>
<dbReference type="Proteomes" id="UP001321481">
    <property type="component" value="Unassembled WGS sequence"/>
</dbReference>
<dbReference type="InterPro" id="IPR014757">
    <property type="entry name" value="Tscrpt_reg_IclR_C"/>
</dbReference>
<evidence type="ECO:0000259" key="4">
    <source>
        <dbReference type="PROSITE" id="PS51077"/>
    </source>
</evidence>
<feature type="domain" description="HTH iclR-type" evidence="4">
    <location>
        <begin position="12"/>
        <end position="74"/>
    </location>
</feature>
<dbReference type="Pfam" id="PF01614">
    <property type="entry name" value="IclR_C"/>
    <property type="match status" value="1"/>
</dbReference>
<dbReference type="SMART" id="SM00346">
    <property type="entry name" value="HTH_ICLR"/>
    <property type="match status" value="1"/>
</dbReference>
<comment type="caution">
    <text evidence="6">The sequence shown here is derived from an EMBL/GenBank/DDBJ whole genome shotgun (WGS) entry which is preliminary data.</text>
</comment>
<accession>A0ABT6ZGJ0</accession>
<gene>
    <name evidence="6" type="ORF">QNI14_11610</name>
</gene>
<evidence type="ECO:0000313" key="7">
    <source>
        <dbReference type="Proteomes" id="UP001321481"/>
    </source>
</evidence>
<dbReference type="InterPro" id="IPR036390">
    <property type="entry name" value="WH_DNA-bd_sf"/>
</dbReference>
<evidence type="ECO:0000256" key="1">
    <source>
        <dbReference type="ARBA" id="ARBA00023015"/>
    </source>
</evidence>
<evidence type="ECO:0000256" key="2">
    <source>
        <dbReference type="ARBA" id="ARBA00023125"/>
    </source>
</evidence>
<dbReference type="RefSeq" id="WP_283716785.1">
    <property type="nucleotide sequence ID" value="NZ_JASJND010000007.1"/>
</dbReference>
<dbReference type="Pfam" id="PF09339">
    <property type="entry name" value="HTH_IclR"/>
    <property type="match status" value="1"/>
</dbReference>
<dbReference type="InterPro" id="IPR005471">
    <property type="entry name" value="Tscrpt_reg_IclR_N"/>
</dbReference>
<dbReference type="InterPro" id="IPR036388">
    <property type="entry name" value="WH-like_DNA-bd_sf"/>
</dbReference>
<dbReference type="PROSITE" id="PS51077">
    <property type="entry name" value="HTH_ICLR"/>
    <property type="match status" value="1"/>
</dbReference>
<evidence type="ECO:0000256" key="3">
    <source>
        <dbReference type="ARBA" id="ARBA00023163"/>
    </source>
</evidence>
<dbReference type="InterPro" id="IPR050707">
    <property type="entry name" value="HTH_MetabolicPath_Reg"/>
</dbReference>
<keyword evidence="7" id="KW-1185">Reference proteome</keyword>
<dbReference type="PANTHER" id="PTHR30136">
    <property type="entry name" value="HELIX-TURN-HELIX TRANSCRIPTIONAL REGULATOR, ICLR FAMILY"/>
    <property type="match status" value="1"/>
</dbReference>